<reference evidence="3" key="1">
    <citation type="submission" date="2006-10" db="EMBL/GenBank/DDBJ databases">
        <authorList>
            <person name="Amadeo P."/>
            <person name="Zhao Q."/>
            <person name="Wortman J."/>
            <person name="Fraser-Liggett C."/>
            <person name="Carlton J."/>
        </authorList>
    </citation>
    <scope>NUCLEOTIDE SEQUENCE</scope>
    <source>
        <strain evidence="3">G3</strain>
    </source>
</reference>
<dbReference type="VEuPathDB" id="TrichDB:TVAG_357840"/>
<evidence type="ECO:0000313" key="4">
    <source>
        <dbReference type="Proteomes" id="UP000001542"/>
    </source>
</evidence>
<dbReference type="RefSeq" id="XP_001313507.1">
    <property type="nucleotide sequence ID" value="XM_001313506.1"/>
</dbReference>
<keyword evidence="1" id="KW-0175">Coiled coil</keyword>
<dbReference type="GO" id="GO:0007030">
    <property type="term" value="P:Golgi organization"/>
    <property type="evidence" value="ECO:0000318"/>
    <property type="project" value="GO_Central"/>
</dbReference>
<dbReference type="Proteomes" id="UP000001542">
    <property type="component" value="Unassembled WGS sequence"/>
</dbReference>
<dbReference type="SMR" id="A2F3D1"/>
<dbReference type="GO" id="GO:0000139">
    <property type="term" value="C:Golgi membrane"/>
    <property type="evidence" value="ECO:0000318"/>
    <property type="project" value="GO_Central"/>
</dbReference>
<protein>
    <submittedName>
        <fullName evidence="3">Uncharacterized protein</fullName>
    </submittedName>
</protein>
<reference evidence="3" key="2">
    <citation type="journal article" date="2007" name="Science">
        <title>Draft genome sequence of the sexually transmitted pathogen Trichomonas vaginalis.</title>
        <authorList>
            <person name="Carlton J.M."/>
            <person name="Hirt R.P."/>
            <person name="Silva J.C."/>
            <person name="Delcher A.L."/>
            <person name="Schatz M."/>
            <person name="Zhao Q."/>
            <person name="Wortman J.R."/>
            <person name="Bidwell S.L."/>
            <person name="Alsmark U.C.M."/>
            <person name="Besteiro S."/>
            <person name="Sicheritz-Ponten T."/>
            <person name="Noel C.J."/>
            <person name="Dacks J.B."/>
            <person name="Foster P.G."/>
            <person name="Simillion C."/>
            <person name="Van de Peer Y."/>
            <person name="Miranda-Saavedra D."/>
            <person name="Barton G.J."/>
            <person name="Westrop G.D."/>
            <person name="Mueller S."/>
            <person name="Dessi D."/>
            <person name="Fiori P.L."/>
            <person name="Ren Q."/>
            <person name="Paulsen I."/>
            <person name="Zhang H."/>
            <person name="Bastida-Corcuera F.D."/>
            <person name="Simoes-Barbosa A."/>
            <person name="Brown M.T."/>
            <person name="Hayes R.D."/>
            <person name="Mukherjee M."/>
            <person name="Okumura C.Y."/>
            <person name="Schneider R."/>
            <person name="Smith A.J."/>
            <person name="Vanacova S."/>
            <person name="Villalvazo M."/>
            <person name="Haas B.J."/>
            <person name="Pertea M."/>
            <person name="Feldblyum T.V."/>
            <person name="Utterback T.R."/>
            <person name="Shu C.L."/>
            <person name="Osoegawa K."/>
            <person name="de Jong P.J."/>
            <person name="Hrdy I."/>
            <person name="Horvathova L."/>
            <person name="Zubacova Z."/>
            <person name="Dolezal P."/>
            <person name="Malik S.B."/>
            <person name="Logsdon J.M. Jr."/>
            <person name="Henze K."/>
            <person name="Gupta A."/>
            <person name="Wang C.C."/>
            <person name="Dunne R.L."/>
            <person name="Upcroft J.A."/>
            <person name="Upcroft P."/>
            <person name="White O."/>
            <person name="Salzberg S.L."/>
            <person name="Tang P."/>
            <person name="Chiu C.-H."/>
            <person name="Lee Y.-S."/>
            <person name="Embley T.M."/>
            <person name="Coombs G.H."/>
            <person name="Mottram J.C."/>
            <person name="Tachezy J."/>
            <person name="Fraser-Liggett C.M."/>
            <person name="Johnson P.J."/>
        </authorList>
    </citation>
    <scope>NUCLEOTIDE SEQUENCE [LARGE SCALE GENOMIC DNA]</scope>
    <source>
        <strain evidence="3">G3</strain>
    </source>
</reference>
<gene>
    <name evidence="3" type="ORF">TVAG_357840</name>
</gene>
<dbReference type="GO" id="GO:0000301">
    <property type="term" value="P:retrograde transport, vesicle recycling within Golgi"/>
    <property type="evidence" value="ECO:0000318"/>
    <property type="project" value="GO_Central"/>
</dbReference>
<dbReference type="InParanoid" id="A2F3D1"/>
<dbReference type="GO" id="GO:0031985">
    <property type="term" value="C:Golgi cisterna"/>
    <property type="evidence" value="ECO:0000318"/>
    <property type="project" value="GO_Central"/>
</dbReference>
<name>A2F3D1_TRIV3</name>
<sequence>MEDNKKPARATAIIFSMLNPATNSYDTVGKVVLVAAKIKGQLSILAINNGKPFFMIPVTPEVQWEIQNNVYCSYVDSNNRRCLMQFPNVIEARAFSAIALSQKLDHGAKTVCLTRGTGSESKLTDSIVVNYKAYDCLMSEISEPIREEENFQILPNEDSPFRPLAGQPAGSVFAVSYAPGVVAIAEIVDPFASTASLPMTSNMPSVSSANSTPQSSKTDKSRKKNKNKSNSKAKTNPKSDDGISKQIPKQEDQKFDDLLEDIMKEMKTLFDRTESEVSGIHNADLLSSSLEPSTDTLIASLQRLQCQNMKRSAILEERNLLISTLNSREVDTSEVDKIRRQIGEYSTQLSAKKDQNKKLEKAIEQLTNEINDANNRLVQAQIDAEVAVKTMESNKSIQRLEMESKIEDLKWNLQNEKDDVESLKKELMEQQNEQRRILAAKEEDYTDELNQMKKQLEQGKAAIKEKFVKAVIGAVNQGMKANGEFPTQNVIRILEQAMMNQYNNQFNPQNDDDDEEDDYDEEEEE</sequence>
<feature type="compositionally biased region" description="Polar residues" evidence="2">
    <location>
        <begin position="201"/>
        <end position="214"/>
    </location>
</feature>
<dbReference type="KEGG" id="tva:4758400"/>
<evidence type="ECO:0000313" key="3">
    <source>
        <dbReference type="EMBL" id="EAY00578.1"/>
    </source>
</evidence>
<dbReference type="AlphaFoldDB" id="A2F3D1"/>
<organism evidence="3 4">
    <name type="scientific">Trichomonas vaginalis (strain ATCC PRA-98 / G3)</name>
    <dbReference type="NCBI Taxonomy" id="412133"/>
    <lineage>
        <taxon>Eukaryota</taxon>
        <taxon>Metamonada</taxon>
        <taxon>Parabasalia</taxon>
        <taxon>Trichomonadida</taxon>
        <taxon>Trichomonadidae</taxon>
        <taxon>Trichomonas</taxon>
    </lineage>
</organism>
<proteinExistence type="predicted"/>
<dbReference type="VEuPathDB" id="TrichDB:TVAGG3_0161290"/>
<evidence type="ECO:0000256" key="2">
    <source>
        <dbReference type="SAM" id="MobiDB-lite"/>
    </source>
</evidence>
<feature type="compositionally biased region" description="Acidic residues" evidence="2">
    <location>
        <begin position="510"/>
        <end position="525"/>
    </location>
</feature>
<accession>A2F3D1</accession>
<feature type="region of interest" description="Disordered" evidence="2">
    <location>
        <begin position="201"/>
        <end position="254"/>
    </location>
</feature>
<feature type="coiled-coil region" evidence="1">
    <location>
        <begin position="342"/>
        <end position="466"/>
    </location>
</feature>
<feature type="region of interest" description="Disordered" evidence="2">
    <location>
        <begin position="503"/>
        <end position="525"/>
    </location>
</feature>
<dbReference type="EMBL" id="DS113596">
    <property type="protein sequence ID" value="EAY00578.1"/>
    <property type="molecule type" value="Genomic_DNA"/>
</dbReference>
<evidence type="ECO:0000256" key="1">
    <source>
        <dbReference type="SAM" id="Coils"/>
    </source>
</evidence>
<keyword evidence="4" id="KW-1185">Reference proteome</keyword>
<feature type="compositionally biased region" description="Basic and acidic residues" evidence="2">
    <location>
        <begin position="237"/>
        <end position="254"/>
    </location>
</feature>
<feature type="compositionally biased region" description="Basic residues" evidence="2">
    <location>
        <begin position="220"/>
        <end position="231"/>
    </location>
</feature>